<sequence>MSDTDYVVLRPMLTDAGGRANVEYQPGDPILIEDSARATYLLDAGFIARPGGEACERGLAATSDAPERADLEVSDAAEDAAEQDAAPARPRRTRKPS</sequence>
<reference evidence="2 3" key="1">
    <citation type="journal article" date="2019" name="ISME J.">
        <title>Candidatus Macondimonas diazotrophica, a novel gammaproteobacterial genus dominating crude-oil-contaminated coastal sediments.</title>
        <authorList>
            <person name="Karthikeyan S."/>
            <person name="Konstantinidis K."/>
        </authorList>
    </citation>
    <scope>NUCLEOTIDE SEQUENCE [LARGE SCALE GENOMIC DNA]</scope>
    <source>
        <strain evidence="2 3">KTK01</strain>
    </source>
</reference>
<feature type="compositionally biased region" description="Acidic residues" evidence="1">
    <location>
        <begin position="72"/>
        <end position="82"/>
    </location>
</feature>
<feature type="region of interest" description="Disordered" evidence="1">
    <location>
        <begin position="58"/>
        <end position="97"/>
    </location>
</feature>
<dbReference type="AlphaFoldDB" id="A0A4Z0F585"/>
<evidence type="ECO:0000256" key="1">
    <source>
        <dbReference type="SAM" id="MobiDB-lite"/>
    </source>
</evidence>
<evidence type="ECO:0000313" key="3">
    <source>
        <dbReference type="Proteomes" id="UP000297890"/>
    </source>
</evidence>
<protein>
    <submittedName>
        <fullName evidence="2">Uncharacterized protein</fullName>
    </submittedName>
</protein>
<accession>A0A4Z0F585</accession>
<dbReference type="Proteomes" id="UP000297890">
    <property type="component" value="Unassembled WGS sequence"/>
</dbReference>
<dbReference type="RefSeq" id="WP_135282828.1">
    <property type="nucleotide sequence ID" value="NZ_SRIO01000027.1"/>
</dbReference>
<dbReference type="EMBL" id="SRIO01000027">
    <property type="protein sequence ID" value="TFZ81349.1"/>
    <property type="molecule type" value="Genomic_DNA"/>
</dbReference>
<organism evidence="2 3">
    <name type="scientific">Candidatus Macondimonas diazotrophica</name>
    <dbReference type="NCBI Taxonomy" id="2305248"/>
    <lineage>
        <taxon>Bacteria</taxon>
        <taxon>Pseudomonadati</taxon>
        <taxon>Pseudomonadota</taxon>
        <taxon>Gammaproteobacteria</taxon>
        <taxon>Chromatiales</taxon>
        <taxon>Ectothiorhodospiraceae</taxon>
        <taxon>Candidatus Macondimonas</taxon>
    </lineage>
</organism>
<gene>
    <name evidence="2" type="ORF">E4680_12885</name>
</gene>
<evidence type="ECO:0000313" key="2">
    <source>
        <dbReference type="EMBL" id="TFZ81349.1"/>
    </source>
</evidence>
<proteinExistence type="predicted"/>
<keyword evidence="3" id="KW-1185">Reference proteome</keyword>
<name>A0A4Z0F585_9GAMM</name>
<comment type="caution">
    <text evidence="2">The sequence shown here is derived from an EMBL/GenBank/DDBJ whole genome shotgun (WGS) entry which is preliminary data.</text>
</comment>